<proteinExistence type="predicted"/>
<sequence length="950" mass="106484">MPYSNVDPRTFLSLRWKVFIYLVFALAMVHLIYGYYSYHSLKQDSAEERLELAERDFSVLEGLVATSYDRLLELSEIIPLVVDHNAKGAATPSAYIDALETLFPSLAINGSMDAIYFYDGAGELTTEQGIVVDFPSSVITKVIEEEEPVKFFHCFGQCLRFVAMPVTLVGNKTGVVVVGREMRDIILEFNRQTGRDIGLALQPSGSAAAARLWTLELKYLTKKAENTALLNRLVSEQSISLGGGAYEVNVEGRRYQVILKPPEGAASGRAFWILIEDHTRSYIDARDDLIQRLLVSGAGLFLAALFLLTVLRSPLSALARISALLPLLAKSAYEEIRLGIHSIKRSNLFEDELDLLKHSTLNLTEQLERLEQSLLERALHLSERSDQLEAERDFVTSLLDTAETIIMTLDHNGNIVTLNRFGLEALGLSADEVKLLSFFDLSHDKVGLDEHQRLMQRLFNKQETKVQVETAIRSKNGQMLQVSWLHSVLNIPDSEAQVLSIGLDFTERQQVEKQLVWIANHDPLTALPNRFMFNDEVARALKQHSGNKDIIAVLFCDLDSFKDVNDSLGHPVGDELLQQAAERIQSVICHDGLLARLGGDEFTVLLESRSSIQEIEDVATQLLKAFRESFFIDGYEIFSTLSIGIAMYPENATDVTTLVQYADVAMFDAKERGKNQLRFYHDERGSERYERFSLVNDLRRALEHDELKVYFQPQIDTRSGSVMGAEALLRWQHKELGMISPAKFIPLAEEQGLIIPIGEWVLREACKQGKILHDQGFYVRMGVNVAGQQIMHESLLSSVQRVISETGIDPKLVDLEVTESFLLRQPEITIPKLHKFRQMGMSLSMDDFGTGYSSLSYLKKLPLNTLKIDQSFVCDIGNDPEGEAIVKAIIVLAKSLGLGVLAEGVETTEQLAYLRAHGCHLIQGYYFSRPLPVEAFVDFVANQAVDVSAD</sequence>
<dbReference type="PROSITE" id="PS50887">
    <property type="entry name" value="GGDEF"/>
    <property type="match status" value="1"/>
</dbReference>
<dbReference type="PANTHER" id="PTHR44757">
    <property type="entry name" value="DIGUANYLATE CYCLASE DGCP"/>
    <property type="match status" value="1"/>
</dbReference>
<feature type="transmembrane region" description="Helical" evidence="1">
    <location>
        <begin position="18"/>
        <end position="36"/>
    </location>
</feature>
<keyword evidence="1" id="KW-1133">Transmembrane helix</keyword>
<dbReference type="InterPro" id="IPR035965">
    <property type="entry name" value="PAS-like_dom_sf"/>
</dbReference>
<organism evidence="5 6">
    <name type="scientific">Neptuniibacter pectenicola</name>
    <dbReference type="NCBI Taxonomy" id="1806669"/>
    <lineage>
        <taxon>Bacteria</taxon>
        <taxon>Pseudomonadati</taxon>
        <taxon>Pseudomonadota</taxon>
        <taxon>Gammaproteobacteria</taxon>
        <taxon>Oceanospirillales</taxon>
        <taxon>Oceanospirillaceae</taxon>
        <taxon>Neptuniibacter</taxon>
    </lineage>
</organism>
<reference evidence="5 6" key="1">
    <citation type="submission" date="2024-03" db="EMBL/GenBank/DDBJ databases">
        <title>Community enrichment and isolation of bacterial strains for fucoidan degradation.</title>
        <authorList>
            <person name="Sichert A."/>
        </authorList>
    </citation>
    <scope>NUCLEOTIDE SEQUENCE [LARGE SCALE GENOMIC DNA]</scope>
    <source>
        <strain evidence="5 6">AS76</strain>
    </source>
</reference>
<dbReference type="CDD" id="cd00130">
    <property type="entry name" value="PAS"/>
    <property type="match status" value="1"/>
</dbReference>
<dbReference type="Pfam" id="PF00563">
    <property type="entry name" value="EAL"/>
    <property type="match status" value="1"/>
</dbReference>
<accession>A0ABU9TPH0</accession>
<dbReference type="InterPro" id="IPR035919">
    <property type="entry name" value="EAL_sf"/>
</dbReference>
<dbReference type="Gene3D" id="3.30.450.20">
    <property type="entry name" value="PAS domain"/>
    <property type="match status" value="1"/>
</dbReference>
<evidence type="ECO:0000259" key="2">
    <source>
        <dbReference type="PROSITE" id="PS50112"/>
    </source>
</evidence>
<evidence type="ECO:0000313" key="5">
    <source>
        <dbReference type="EMBL" id="MEM5535618.1"/>
    </source>
</evidence>
<comment type="caution">
    <text evidence="5">The sequence shown here is derived from an EMBL/GenBank/DDBJ whole genome shotgun (WGS) entry which is preliminary data.</text>
</comment>
<name>A0ABU9TPH0_9GAMM</name>
<dbReference type="InterPro" id="IPR001633">
    <property type="entry name" value="EAL_dom"/>
</dbReference>
<evidence type="ECO:0000313" key="6">
    <source>
        <dbReference type="Proteomes" id="UP001449225"/>
    </source>
</evidence>
<evidence type="ECO:0000259" key="3">
    <source>
        <dbReference type="PROSITE" id="PS50883"/>
    </source>
</evidence>
<feature type="domain" description="GGDEF" evidence="4">
    <location>
        <begin position="549"/>
        <end position="682"/>
    </location>
</feature>
<dbReference type="PROSITE" id="PS50883">
    <property type="entry name" value="EAL"/>
    <property type="match status" value="1"/>
</dbReference>
<dbReference type="InterPro" id="IPR000160">
    <property type="entry name" value="GGDEF_dom"/>
</dbReference>
<keyword evidence="1" id="KW-0472">Membrane</keyword>
<dbReference type="Gene3D" id="3.30.70.270">
    <property type="match status" value="1"/>
</dbReference>
<dbReference type="PANTHER" id="PTHR44757:SF2">
    <property type="entry name" value="BIOFILM ARCHITECTURE MAINTENANCE PROTEIN MBAA"/>
    <property type="match status" value="1"/>
</dbReference>
<dbReference type="RefSeq" id="WP_342853835.1">
    <property type="nucleotide sequence ID" value="NZ_JBBMRA010000002.1"/>
</dbReference>
<dbReference type="PROSITE" id="PS50112">
    <property type="entry name" value="PAS"/>
    <property type="match status" value="1"/>
</dbReference>
<dbReference type="CDD" id="cd01949">
    <property type="entry name" value="GGDEF"/>
    <property type="match status" value="1"/>
</dbReference>
<dbReference type="Pfam" id="PF14827">
    <property type="entry name" value="dCache_3"/>
    <property type="match status" value="1"/>
</dbReference>
<dbReference type="SUPFAM" id="SSF55785">
    <property type="entry name" value="PYP-like sensor domain (PAS domain)"/>
    <property type="match status" value="1"/>
</dbReference>
<feature type="transmembrane region" description="Helical" evidence="1">
    <location>
        <begin position="289"/>
        <end position="311"/>
    </location>
</feature>
<keyword evidence="6" id="KW-1185">Reference proteome</keyword>
<dbReference type="Pfam" id="PF00990">
    <property type="entry name" value="GGDEF"/>
    <property type="match status" value="1"/>
</dbReference>
<dbReference type="EMBL" id="JBBMRA010000002">
    <property type="protein sequence ID" value="MEM5535618.1"/>
    <property type="molecule type" value="Genomic_DNA"/>
</dbReference>
<evidence type="ECO:0000256" key="1">
    <source>
        <dbReference type="SAM" id="Phobius"/>
    </source>
</evidence>
<feature type="domain" description="EAL" evidence="3">
    <location>
        <begin position="691"/>
        <end position="944"/>
    </location>
</feature>
<keyword evidence="1" id="KW-0812">Transmembrane</keyword>
<evidence type="ECO:0000259" key="4">
    <source>
        <dbReference type="PROSITE" id="PS50887"/>
    </source>
</evidence>
<dbReference type="SMART" id="SM00052">
    <property type="entry name" value="EAL"/>
    <property type="match status" value="1"/>
</dbReference>
<dbReference type="SUPFAM" id="SSF55073">
    <property type="entry name" value="Nucleotide cyclase"/>
    <property type="match status" value="1"/>
</dbReference>
<dbReference type="InterPro" id="IPR029787">
    <property type="entry name" value="Nucleotide_cyclase"/>
</dbReference>
<dbReference type="InterPro" id="IPR000014">
    <property type="entry name" value="PAS"/>
</dbReference>
<dbReference type="NCBIfam" id="TIGR00229">
    <property type="entry name" value="sensory_box"/>
    <property type="match status" value="1"/>
</dbReference>
<dbReference type="Proteomes" id="UP001449225">
    <property type="component" value="Unassembled WGS sequence"/>
</dbReference>
<dbReference type="CDD" id="cd01948">
    <property type="entry name" value="EAL"/>
    <property type="match status" value="1"/>
</dbReference>
<dbReference type="Gene3D" id="3.20.20.450">
    <property type="entry name" value="EAL domain"/>
    <property type="match status" value="1"/>
</dbReference>
<dbReference type="NCBIfam" id="TIGR00254">
    <property type="entry name" value="GGDEF"/>
    <property type="match status" value="1"/>
</dbReference>
<protein>
    <submittedName>
        <fullName evidence="5">EAL domain-containing protein</fullName>
    </submittedName>
</protein>
<dbReference type="Pfam" id="PF00989">
    <property type="entry name" value="PAS"/>
    <property type="match status" value="1"/>
</dbReference>
<feature type="domain" description="PAS" evidence="2">
    <location>
        <begin position="391"/>
        <end position="433"/>
    </location>
</feature>
<gene>
    <name evidence="5" type="ORF">WNY58_04345</name>
</gene>
<dbReference type="SUPFAM" id="SSF141868">
    <property type="entry name" value="EAL domain-like"/>
    <property type="match status" value="1"/>
</dbReference>
<dbReference type="InterPro" id="IPR052155">
    <property type="entry name" value="Biofilm_reg_signaling"/>
</dbReference>
<dbReference type="InterPro" id="IPR043128">
    <property type="entry name" value="Rev_trsase/Diguanyl_cyclase"/>
</dbReference>
<dbReference type="SMART" id="SM00267">
    <property type="entry name" value="GGDEF"/>
    <property type="match status" value="1"/>
</dbReference>
<dbReference type="InterPro" id="IPR029150">
    <property type="entry name" value="dCache_3"/>
</dbReference>
<dbReference type="InterPro" id="IPR013767">
    <property type="entry name" value="PAS_fold"/>
</dbReference>